<dbReference type="Proteomes" id="UP000287188">
    <property type="component" value="Unassembled WGS sequence"/>
</dbReference>
<reference evidence="3" key="1">
    <citation type="submission" date="2018-12" db="EMBL/GenBank/DDBJ databases">
        <title>Tengunoibacter tsumagoiensis gen. nov., sp. nov., Dictyobacter kobayashii sp. nov., D. alpinus sp. nov., and D. joshuensis sp. nov. and description of Dictyobacteraceae fam. nov. within the order Ktedonobacterales isolated from Tengu-no-mugimeshi.</title>
        <authorList>
            <person name="Wang C.M."/>
            <person name="Zheng Y."/>
            <person name="Sakai Y."/>
            <person name="Toyoda A."/>
            <person name="Minakuchi Y."/>
            <person name="Abe K."/>
            <person name="Yokota A."/>
            <person name="Yabe S."/>
        </authorList>
    </citation>
    <scope>NUCLEOTIDE SEQUENCE [LARGE SCALE GENOMIC DNA]</scope>
    <source>
        <strain evidence="3">Uno11</strain>
    </source>
</reference>
<keyword evidence="3" id="KW-1185">Reference proteome</keyword>
<name>A0A402AIL8_9CHLR</name>
<evidence type="ECO:0000313" key="3">
    <source>
        <dbReference type="Proteomes" id="UP000287188"/>
    </source>
</evidence>
<evidence type="ECO:0000256" key="1">
    <source>
        <dbReference type="SAM" id="MobiDB-lite"/>
    </source>
</evidence>
<sequence>MAKGKGGNQDKNKRDSDGMSKQHYTDTSDCEYCSNNMQCPYWWQDPEDGVWYHNQSGSRQYINDAVIEEQFGVIDKTPEPPTQYPRRKRGLW</sequence>
<evidence type="ECO:0000313" key="2">
    <source>
        <dbReference type="EMBL" id="GCE18971.1"/>
    </source>
</evidence>
<dbReference type="EMBL" id="BIFS01000001">
    <property type="protein sequence ID" value="GCE18971.1"/>
    <property type="molecule type" value="Genomic_DNA"/>
</dbReference>
<comment type="caution">
    <text evidence="2">The sequence shown here is derived from an EMBL/GenBank/DDBJ whole genome shotgun (WGS) entry which is preliminary data.</text>
</comment>
<accession>A0A402AIL8</accession>
<feature type="compositionally biased region" description="Basic and acidic residues" evidence="1">
    <location>
        <begin position="8"/>
        <end position="25"/>
    </location>
</feature>
<feature type="region of interest" description="Disordered" evidence="1">
    <location>
        <begin position="1"/>
        <end position="25"/>
    </location>
</feature>
<dbReference type="RefSeq" id="WP_126550648.1">
    <property type="nucleotide sequence ID" value="NZ_BIFS01000001.1"/>
</dbReference>
<dbReference type="OrthoDB" id="9892787at2"/>
<organism evidence="2 3">
    <name type="scientific">Dictyobacter kobayashii</name>
    <dbReference type="NCBI Taxonomy" id="2014872"/>
    <lineage>
        <taxon>Bacteria</taxon>
        <taxon>Bacillati</taxon>
        <taxon>Chloroflexota</taxon>
        <taxon>Ktedonobacteria</taxon>
        <taxon>Ktedonobacterales</taxon>
        <taxon>Dictyobacteraceae</taxon>
        <taxon>Dictyobacter</taxon>
    </lineage>
</organism>
<dbReference type="AlphaFoldDB" id="A0A402AIL8"/>
<protein>
    <submittedName>
        <fullName evidence="2">Uncharacterized protein</fullName>
    </submittedName>
</protein>
<proteinExistence type="predicted"/>
<gene>
    <name evidence="2" type="ORF">KDK_27710</name>
</gene>